<accession>A0A918HYN0</accession>
<proteinExistence type="predicted"/>
<keyword evidence="2" id="KW-1185">Reference proteome</keyword>
<dbReference type="Proteomes" id="UP000636661">
    <property type="component" value="Unassembled WGS sequence"/>
</dbReference>
<reference evidence="1" key="2">
    <citation type="submission" date="2020-09" db="EMBL/GenBank/DDBJ databases">
        <authorList>
            <person name="Sun Q."/>
            <person name="Ohkuma M."/>
        </authorList>
    </citation>
    <scope>NUCLEOTIDE SEQUENCE</scope>
    <source>
        <strain evidence="1">JCM 4391</strain>
    </source>
</reference>
<gene>
    <name evidence="1" type="ORF">GCM10010274_30270</name>
</gene>
<comment type="caution">
    <text evidence="1">The sequence shown here is derived from an EMBL/GenBank/DDBJ whole genome shotgun (WGS) entry which is preliminary data.</text>
</comment>
<evidence type="ECO:0000313" key="1">
    <source>
        <dbReference type="EMBL" id="GGU40629.1"/>
    </source>
</evidence>
<dbReference type="AlphaFoldDB" id="A0A918HYN0"/>
<evidence type="ECO:0000313" key="2">
    <source>
        <dbReference type="Proteomes" id="UP000636661"/>
    </source>
</evidence>
<organism evidence="1 2">
    <name type="scientific">Streptomyces lavendofoliae</name>
    <dbReference type="NCBI Taxonomy" id="67314"/>
    <lineage>
        <taxon>Bacteria</taxon>
        <taxon>Bacillati</taxon>
        <taxon>Actinomycetota</taxon>
        <taxon>Actinomycetes</taxon>
        <taxon>Kitasatosporales</taxon>
        <taxon>Streptomycetaceae</taxon>
        <taxon>Streptomyces</taxon>
    </lineage>
</organism>
<reference evidence="1" key="1">
    <citation type="journal article" date="2014" name="Int. J. Syst. Evol. Microbiol.">
        <title>Complete genome sequence of Corynebacterium casei LMG S-19264T (=DSM 44701T), isolated from a smear-ripened cheese.</title>
        <authorList>
            <consortium name="US DOE Joint Genome Institute (JGI-PGF)"/>
            <person name="Walter F."/>
            <person name="Albersmeier A."/>
            <person name="Kalinowski J."/>
            <person name="Ruckert C."/>
        </authorList>
    </citation>
    <scope>NUCLEOTIDE SEQUENCE</scope>
    <source>
        <strain evidence="1">JCM 4391</strain>
    </source>
</reference>
<protein>
    <recommendedName>
        <fullName evidence="3">Transposase</fullName>
    </recommendedName>
</protein>
<evidence type="ECO:0008006" key="3">
    <source>
        <dbReference type="Google" id="ProtNLM"/>
    </source>
</evidence>
<dbReference type="EMBL" id="BMTP01000007">
    <property type="protein sequence ID" value="GGU40629.1"/>
    <property type="molecule type" value="Genomic_DNA"/>
</dbReference>
<name>A0A918HYN0_9ACTN</name>
<sequence length="66" mass="7058">MDGTLIPVRDRQVGAYSRDHRFSAHVQVIIDANTRPAAGRSQCVTGLRSCDSAASPWVEAVCVTSA</sequence>